<evidence type="ECO:0000259" key="4">
    <source>
        <dbReference type="PROSITE" id="PS50956"/>
    </source>
</evidence>
<dbReference type="Gene3D" id="3.30.70.920">
    <property type="match status" value="1"/>
</dbReference>
<dbReference type="Proteomes" id="UP001163336">
    <property type="component" value="Chromosome"/>
</dbReference>
<protein>
    <submittedName>
        <fullName evidence="5">AsnC family transcriptional regulator</fullName>
    </submittedName>
</protein>
<dbReference type="CDD" id="cd00090">
    <property type="entry name" value="HTH_ARSR"/>
    <property type="match status" value="1"/>
</dbReference>
<dbReference type="PANTHER" id="PTHR30154:SF34">
    <property type="entry name" value="TRANSCRIPTIONAL REGULATOR AZLB"/>
    <property type="match status" value="1"/>
</dbReference>
<dbReference type="Gene3D" id="1.10.10.10">
    <property type="entry name" value="Winged helix-like DNA-binding domain superfamily/Winged helix DNA-binding domain"/>
    <property type="match status" value="1"/>
</dbReference>
<dbReference type="InterPro" id="IPR019887">
    <property type="entry name" value="Tscrpt_reg_AsnC/Lrp_C"/>
</dbReference>
<keyword evidence="1" id="KW-0805">Transcription regulation</keyword>
<dbReference type="InterPro" id="IPR036388">
    <property type="entry name" value="WH-like_DNA-bd_sf"/>
</dbReference>
<dbReference type="InterPro" id="IPR011008">
    <property type="entry name" value="Dimeric_a/b-barrel"/>
</dbReference>
<evidence type="ECO:0000256" key="3">
    <source>
        <dbReference type="ARBA" id="ARBA00023163"/>
    </source>
</evidence>
<dbReference type="InterPro" id="IPR019888">
    <property type="entry name" value="Tscrpt_reg_AsnC-like"/>
</dbReference>
<sequence length="161" mass="18594">MEADSRPKKDVLDDIDRKILRILRVEGHITNQKLAERVHLSPTPCWNRVRALEEQGYIEGYAAILSQRALGLPDTVIIEVTLERHDDDMLIRFGEELARLPEVMEASLLTGDYDYLIKVAVAGTEGYERFLRQRLYKIPGIRHSRSTFVLRTLKRTHSVEP</sequence>
<dbReference type="Pfam" id="PF01037">
    <property type="entry name" value="AsnC_trans_reg"/>
    <property type="match status" value="1"/>
</dbReference>
<reference evidence="5" key="1">
    <citation type="submission" date="2022-11" db="EMBL/GenBank/DDBJ databases">
        <title>Isolation and characterization of PLA-degrading bacterium Massilia sp. from Antarctic soil.</title>
        <authorList>
            <person name="Sato K."/>
            <person name="Gomez-Fuentes C."/>
            <person name="Ahmad S.A."/>
            <person name="Zulkharnain A."/>
        </authorList>
    </citation>
    <scope>NUCLEOTIDE SEQUENCE</scope>
    <source>
        <strain evidence="5">N-3</strain>
    </source>
</reference>
<evidence type="ECO:0000256" key="2">
    <source>
        <dbReference type="ARBA" id="ARBA00023125"/>
    </source>
</evidence>
<dbReference type="PANTHER" id="PTHR30154">
    <property type="entry name" value="LEUCINE-RESPONSIVE REGULATORY PROTEIN"/>
    <property type="match status" value="1"/>
</dbReference>
<dbReference type="SMART" id="SM00344">
    <property type="entry name" value="HTH_ASNC"/>
    <property type="match status" value="1"/>
</dbReference>
<name>A0ABN6TDF2_9BURK</name>
<dbReference type="SUPFAM" id="SSF46785">
    <property type="entry name" value="Winged helix' DNA-binding domain"/>
    <property type="match status" value="1"/>
</dbReference>
<dbReference type="InterPro" id="IPR036390">
    <property type="entry name" value="WH_DNA-bd_sf"/>
</dbReference>
<keyword evidence="3" id="KW-0804">Transcription</keyword>
<keyword evidence="2" id="KW-0238">DNA-binding</keyword>
<dbReference type="PRINTS" id="PR00033">
    <property type="entry name" value="HTHASNC"/>
</dbReference>
<organism evidence="5 6">
    <name type="scientific">Massilia varians</name>
    <dbReference type="NCBI Taxonomy" id="457921"/>
    <lineage>
        <taxon>Bacteria</taxon>
        <taxon>Pseudomonadati</taxon>
        <taxon>Pseudomonadota</taxon>
        <taxon>Betaproteobacteria</taxon>
        <taxon>Burkholderiales</taxon>
        <taxon>Oxalobacteraceae</taxon>
        <taxon>Telluria group</taxon>
        <taxon>Massilia</taxon>
    </lineage>
</organism>
<keyword evidence="6" id="KW-1185">Reference proteome</keyword>
<evidence type="ECO:0000256" key="1">
    <source>
        <dbReference type="ARBA" id="ARBA00023015"/>
    </source>
</evidence>
<dbReference type="SUPFAM" id="SSF54909">
    <property type="entry name" value="Dimeric alpha+beta barrel"/>
    <property type="match status" value="1"/>
</dbReference>
<dbReference type="InterPro" id="IPR000485">
    <property type="entry name" value="AsnC-type_HTH_dom"/>
</dbReference>
<feature type="domain" description="HTH asnC-type" evidence="4">
    <location>
        <begin position="12"/>
        <end position="73"/>
    </location>
</feature>
<dbReference type="Pfam" id="PF13412">
    <property type="entry name" value="HTH_24"/>
    <property type="match status" value="1"/>
</dbReference>
<dbReference type="RefSeq" id="WP_281909233.1">
    <property type="nucleotide sequence ID" value="NZ_AP026966.1"/>
</dbReference>
<dbReference type="PROSITE" id="PS50956">
    <property type="entry name" value="HTH_ASNC_2"/>
    <property type="match status" value="1"/>
</dbReference>
<evidence type="ECO:0000313" key="6">
    <source>
        <dbReference type="Proteomes" id="UP001163336"/>
    </source>
</evidence>
<gene>
    <name evidence="5" type="primary">lrp_3</name>
    <name evidence="5" type="ORF">MasN3_37160</name>
</gene>
<proteinExistence type="predicted"/>
<dbReference type="EMBL" id="AP026966">
    <property type="protein sequence ID" value="BDT60222.1"/>
    <property type="molecule type" value="Genomic_DNA"/>
</dbReference>
<dbReference type="InterPro" id="IPR011991">
    <property type="entry name" value="ArsR-like_HTH"/>
</dbReference>
<accession>A0ABN6TDF2</accession>
<evidence type="ECO:0000313" key="5">
    <source>
        <dbReference type="EMBL" id="BDT60222.1"/>
    </source>
</evidence>